<accession>A0AAQ6A3W4</accession>
<evidence type="ECO:0000313" key="2">
    <source>
        <dbReference type="Proteomes" id="UP001501940"/>
    </source>
</evidence>
<name>A0AAQ6A3W4_AMPOC</name>
<organism evidence="1 2">
    <name type="scientific">Amphiprion ocellaris</name>
    <name type="common">Clown anemonefish</name>
    <dbReference type="NCBI Taxonomy" id="80972"/>
    <lineage>
        <taxon>Eukaryota</taxon>
        <taxon>Metazoa</taxon>
        <taxon>Chordata</taxon>
        <taxon>Craniata</taxon>
        <taxon>Vertebrata</taxon>
        <taxon>Euteleostomi</taxon>
        <taxon>Actinopterygii</taxon>
        <taxon>Neopterygii</taxon>
        <taxon>Teleostei</taxon>
        <taxon>Neoteleostei</taxon>
        <taxon>Acanthomorphata</taxon>
        <taxon>Ovalentaria</taxon>
        <taxon>Pomacentridae</taxon>
        <taxon>Amphiprion</taxon>
    </lineage>
</organism>
<dbReference type="PANTHER" id="PTHR47027:SF8">
    <property type="entry name" value="RIBONUCLEASE H"/>
    <property type="match status" value="1"/>
</dbReference>
<sequence length="203" mass="22887">MVEVPCMLCTSVLCSIDYSKAFDCVCHQKLWNIMREMGFPNHIVKLISKLYEDQESAVRTSRGDTDWFMRDVFGEFHGGELMNLLKAVKTASEERGLLLNAKKTKIMVVDGSHSDADRIFSLDGDVIEELANFEFLSSVINAKGNYTQEIKRRLLFKSKLPSSLKVRLLRSTAFAVASYGSESWTMKSADKLRVDFFESGSGS</sequence>
<dbReference type="AlphaFoldDB" id="A0AAQ6A3W4"/>
<proteinExistence type="predicted"/>
<reference evidence="1" key="2">
    <citation type="submission" date="2025-08" db="UniProtKB">
        <authorList>
            <consortium name="Ensembl"/>
        </authorList>
    </citation>
    <scope>IDENTIFICATION</scope>
</reference>
<protein>
    <recommendedName>
        <fullName evidence="3">Reverse transcriptase domain-containing protein</fullName>
    </recommendedName>
</protein>
<evidence type="ECO:0000313" key="1">
    <source>
        <dbReference type="Ensembl" id="ENSAOCP00000071767.1"/>
    </source>
</evidence>
<reference evidence="1 2" key="1">
    <citation type="submission" date="2022-01" db="EMBL/GenBank/DDBJ databases">
        <title>A chromosome-scale genome assembly of the false clownfish, Amphiprion ocellaris.</title>
        <authorList>
            <person name="Ryu T."/>
        </authorList>
    </citation>
    <scope>NUCLEOTIDE SEQUENCE [LARGE SCALE GENOMIC DNA]</scope>
</reference>
<reference evidence="1" key="3">
    <citation type="submission" date="2025-09" db="UniProtKB">
        <authorList>
            <consortium name="Ensembl"/>
        </authorList>
    </citation>
    <scope>IDENTIFICATION</scope>
</reference>
<dbReference type="Proteomes" id="UP001501940">
    <property type="component" value="Chromosome 18"/>
</dbReference>
<evidence type="ECO:0008006" key="3">
    <source>
        <dbReference type="Google" id="ProtNLM"/>
    </source>
</evidence>
<keyword evidence="2" id="KW-1185">Reference proteome</keyword>
<dbReference type="GeneTree" id="ENSGT01150000286929"/>
<dbReference type="Ensembl" id="ENSAOCT00000060870.1">
    <property type="protein sequence ID" value="ENSAOCP00000071767.1"/>
    <property type="gene ID" value="ENSAOCG00000032358.1"/>
</dbReference>
<dbReference type="PANTHER" id="PTHR47027">
    <property type="entry name" value="REVERSE TRANSCRIPTASE DOMAIN-CONTAINING PROTEIN"/>
    <property type="match status" value="1"/>
</dbReference>